<dbReference type="EMBL" id="RBUY01000006">
    <property type="protein sequence ID" value="RMV80011.1"/>
    <property type="molecule type" value="Genomic_DNA"/>
</dbReference>
<dbReference type="GO" id="GO:0004803">
    <property type="term" value="F:transposase activity"/>
    <property type="evidence" value="ECO:0007669"/>
    <property type="project" value="InterPro"/>
</dbReference>
<name>A0A3M6FH74_9PSED</name>
<gene>
    <name evidence="2" type="ORF">ALP05_00359</name>
</gene>
<evidence type="ECO:0000313" key="2">
    <source>
        <dbReference type="EMBL" id="RMV80011.1"/>
    </source>
</evidence>
<dbReference type="InterPro" id="IPR007069">
    <property type="entry name" value="Transposase_32"/>
</dbReference>
<dbReference type="GO" id="GO:0006313">
    <property type="term" value="P:DNA transposition"/>
    <property type="evidence" value="ECO:0007669"/>
    <property type="project" value="InterPro"/>
</dbReference>
<dbReference type="Proteomes" id="UP000269872">
    <property type="component" value="Unassembled WGS sequence"/>
</dbReference>
<organism evidence="2 3">
    <name type="scientific">Pseudomonas caricapapayae</name>
    <dbReference type="NCBI Taxonomy" id="46678"/>
    <lineage>
        <taxon>Bacteria</taxon>
        <taxon>Pseudomonadati</taxon>
        <taxon>Pseudomonadota</taxon>
        <taxon>Gammaproteobacteria</taxon>
        <taxon>Pseudomonadales</taxon>
        <taxon>Pseudomonadaceae</taxon>
        <taxon>Pseudomonas</taxon>
    </lineage>
</organism>
<sequence>MTEISAVPAYNPYQQETLSQADMLRRVVQHIPEKHFRMIRYFGFLANRVYG</sequence>
<evidence type="ECO:0000313" key="3">
    <source>
        <dbReference type="Proteomes" id="UP000269872"/>
    </source>
</evidence>
<feature type="domain" description="Transposase IS801/IS1294" evidence="1">
    <location>
        <begin position="12"/>
        <end position="47"/>
    </location>
</feature>
<proteinExistence type="predicted"/>
<dbReference type="GO" id="GO:0003677">
    <property type="term" value="F:DNA binding"/>
    <property type="evidence" value="ECO:0007669"/>
    <property type="project" value="InterPro"/>
</dbReference>
<evidence type="ECO:0000259" key="1">
    <source>
        <dbReference type="Pfam" id="PF04986"/>
    </source>
</evidence>
<dbReference type="Pfam" id="PF04986">
    <property type="entry name" value="Y2_Tnp"/>
    <property type="match status" value="1"/>
</dbReference>
<protein>
    <submittedName>
        <fullName evidence="2">Transposase protein</fullName>
    </submittedName>
</protein>
<accession>A0A3M6FH74</accession>
<dbReference type="AlphaFoldDB" id="A0A3M6FH74"/>
<comment type="caution">
    <text evidence="2">The sequence shown here is derived from an EMBL/GenBank/DDBJ whole genome shotgun (WGS) entry which is preliminary data.</text>
</comment>
<reference evidence="2 3" key="1">
    <citation type="submission" date="2018-08" db="EMBL/GenBank/DDBJ databases">
        <title>Recombination of ecologically and evolutionarily significant loci maintains genetic cohesion in the Pseudomonas syringae species complex.</title>
        <authorList>
            <person name="Dillon M."/>
            <person name="Thakur S."/>
            <person name="Almeida R.N.D."/>
            <person name="Weir B.S."/>
            <person name="Guttman D.S."/>
        </authorList>
    </citation>
    <scope>NUCLEOTIDE SEQUENCE [LARGE SCALE GENOMIC DNA]</scope>
    <source>
        <strain evidence="2 3">ICMP 7496</strain>
    </source>
</reference>